<dbReference type="GO" id="GO:0016829">
    <property type="term" value="F:lyase activity"/>
    <property type="evidence" value="ECO:0007669"/>
    <property type="project" value="UniProtKB-KW"/>
</dbReference>
<dbReference type="InterPro" id="IPR040442">
    <property type="entry name" value="Pyrv_kinase-like_dom_sf"/>
</dbReference>
<feature type="region of interest" description="Disordered" evidence="1">
    <location>
        <begin position="162"/>
        <end position="199"/>
    </location>
</feature>
<dbReference type="PANTHER" id="PTHR42905">
    <property type="entry name" value="PHOSPHOENOLPYRUVATE CARBOXYLASE"/>
    <property type="match status" value="1"/>
</dbReference>
<dbReference type="CDD" id="cd00377">
    <property type="entry name" value="ICL_PEPM"/>
    <property type="match status" value="1"/>
</dbReference>
<protein>
    <submittedName>
        <fullName evidence="2">Isocitrate lyase/phosphoenolpyruvate mutase family protein</fullName>
    </submittedName>
</protein>
<sequence>MTTHTHVLGASADIRAALADPALVPGLPAGAPGPAGASVAWLRATVARFSSGETHRRRRALVEAELARVEPDALRRAVALGDGGGDVRVRVVRALAGALGLPEPDEVARDVVLVAEVYFGGEDPAADEAVGRLVAWLGVPRPLPQRGHPHVTVFCGGEPPHPERACGARPHTPDGPDSARPALGAAPGDGGPGHTPHPEEAANLIGLLVQACATSALVEAAAGGDKPLARVIRENTPLRGMRRVATRATRVAGREVAGGDVVVLDIAAAHRTHPVPLAFGAEPRVCPGREHALALAEGLLGRPSTPFARLHHRTAPLLLPNAWDHASAAALAAEGFPAVGTTSLGVAAAAGLPDGAAATAGETLALARRLGRGPFLLSVDAEGGFSDDPDEVARLARELHAAGAAGINLEDGRPDGTLTPADLHAAKITAVKAAVPGLFVNARTDTHWLGVRREETAARLALYEQAGADGVFAPGLTDPEGIAALVAGLLVPLNVLHTPDGPTLAELAALGVRRVSLGSLPYRTALAAAVSVATAVRDGRPTDHRLPAPSYAEVQALAPPGRRGVTGRR</sequence>
<name>A0A5N5WFM5_STRMB</name>
<keyword evidence="2" id="KW-0670">Pyruvate</keyword>
<dbReference type="GO" id="GO:0020037">
    <property type="term" value="F:heme binding"/>
    <property type="evidence" value="ECO:0007669"/>
    <property type="project" value="InterPro"/>
</dbReference>
<dbReference type="InterPro" id="IPR036396">
    <property type="entry name" value="Cyt_P450_sf"/>
</dbReference>
<dbReference type="SUPFAM" id="SSF48264">
    <property type="entry name" value="Cytochrome P450"/>
    <property type="match status" value="1"/>
</dbReference>
<dbReference type="Gene3D" id="3.20.20.60">
    <property type="entry name" value="Phosphoenolpyruvate-binding domains"/>
    <property type="match status" value="1"/>
</dbReference>
<dbReference type="GO" id="GO:0005506">
    <property type="term" value="F:iron ion binding"/>
    <property type="evidence" value="ECO:0007669"/>
    <property type="project" value="InterPro"/>
</dbReference>
<reference evidence="2 3" key="1">
    <citation type="journal article" date="2019" name="Microb. Cell Fact.">
        <title>Exploring novel herbicidin analogues by transcriptional regulator overexpression and MS/MS molecular networking.</title>
        <authorList>
            <person name="Shi Y."/>
            <person name="Gu R."/>
            <person name="Li Y."/>
            <person name="Wang X."/>
            <person name="Ren W."/>
            <person name="Li X."/>
            <person name="Wang L."/>
            <person name="Xie Y."/>
            <person name="Hong B."/>
        </authorList>
    </citation>
    <scope>NUCLEOTIDE SEQUENCE [LARGE SCALE GENOMIC DNA]</scope>
    <source>
        <strain evidence="2 3">US-43</strain>
    </source>
</reference>
<accession>A0A5N5WFM5</accession>
<organism evidence="2 3">
    <name type="scientific">Streptomyces mobaraensis</name>
    <name type="common">Streptoverticillium mobaraense</name>
    <dbReference type="NCBI Taxonomy" id="35621"/>
    <lineage>
        <taxon>Bacteria</taxon>
        <taxon>Bacillati</taxon>
        <taxon>Actinomycetota</taxon>
        <taxon>Actinomycetes</taxon>
        <taxon>Kitasatosporales</taxon>
        <taxon>Streptomycetaceae</taxon>
        <taxon>Streptomyces</taxon>
    </lineage>
</organism>
<proteinExistence type="predicted"/>
<dbReference type="Pfam" id="PF13714">
    <property type="entry name" value="PEP_mutase"/>
    <property type="match status" value="1"/>
</dbReference>
<dbReference type="InterPro" id="IPR039556">
    <property type="entry name" value="ICL/PEPM"/>
</dbReference>
<dbReference type="SUPFAM" id="SSF51621">
    <property type="entry name" value="Phosphoenolpyruvate/pyruvate domain"/>
    <property type="match status" value="1"/>
</dbReference>
<keyword evidence="2" id="KW-0456">Lyase</keyword>
<dbReference type="Proteomes" id="UP000327000">
    <property type="component" value="Unassembled WGS sequence"/>
</dbReference>
<dbReference type="InterPro" id="IPR015813">
    <property type="entry name" value="Pyrv/PenolPyrv_kinase-like_dom"/>
</dbReference>
<dbReference type="RefSeq" id="WP_152262086.1">
    <property type="nucleotide sequence ID" value="NZ_VOKX01000001.1"/>
</dbReference>
<dbReference type="EMBL" id="VOKX01000001">
    <property type="protein sequence ID" value="KAB7852718.1"/>
    <property type="molecule type" value="Genomic_DNA"/>
</dbReference>
<evidence type="ECO:0000313" key="2">
    <source>
        <dbReference type="EMBL" id="KAB7852718.1"/>
    </source>
</evidence>
<gene>
    <name evidence="2" type="ORF">FRZ00_00460</name>
</gene>
<comment type="caution">
    <text evidence="2">The sequence shown here is derived from an EMBL/GenBank/DDBJ whole genome shotgun (WGS) entry which is preliminary data.</text>
</comment>
<dbReference type="OrthoDB" id="9780430at2"/>
<dbReference type="GO" id="GO:0016705">
    <property type="term" value="F:oxidoreductase activity, acting on paired donors, with incorporation or reduction of molecular oxygen"/>
    <property type="evidence" value="ECO:0007669"/>
    <property type="project" value="InterPro"/>
</dbReference>
<keyword evidence="3" id="KW-1185">Reference proteome</keyword>
<dbReference type="AlphaFoldDB" id="A0A5N5WFM5"/>
<feature type="compositionally biased region" description="Basic and acidic residues" evidence="1">
    <location>
        <begin position="162"/>
        <end position="174"/>
    </location>
</feature>
<dbReference type="Gene3D" id="1.10.630.10">
    <property type="entry name" value="Cytochrome P450"/>
    <property type="match status" value="1"/>
</dbReference>
<evidence type="ECO:0000313" key="3">
    <source>
        <dbReference type="Proteomes" id="UP000327000"/>
    </source>
</evidence>
<dbReference type="PANTHER" id="PTHR42905:SF16">
    <property type="entry name" value="CARBOXYPHOSPHONOENOLPYRUVATE PHOSPHONOMUTASE-LIKE PROTEIN (AFU_ORTHOLOGUE AFUA_5G07230)"/>
    <property type="match status" value="1"/>
</dbReference>
<evidence type="ECO:0000256" key="1">
    <source>
        <dbReference type="SAM" id="MobiDB-lite"/>
    </source>
</evidence>
<dbReference type="GO" id="GO:0004497">
    <property type="term" value="F:monooxygenase activity"/>
    <property type="evidence" value="ECO:0007669"/>
    <property type="project" value="InterPro"/>
</dbReference>